<gene>
    <name evidence="4" type="ORF">L596_028605</name>
</gene>
<keyword evidence="1" id="KW-0175">Coiled coil</keyword>
<dbReference type="GO" id="GO:0016281">
    <property type="term" value="C:eukaryotic translation initiation factor 4F complex"/>
    <property type="evidence" value="ECO:0007669"/>
    <property type="project" value="TreeGrafter"/>
</dbReference>
<dbReference type="InterPro" id="IPR016024">
    <property type="entry name" value="ARM-type_fold"/>
</dbReference>
<dbReference type="STRING" id="34508.A0A4U5LZV7"/>
<dbReference type="PANTHER" id="PTHR23253:SF78">
    <property type="entry name" value="EUKARYOTIC TRANSLATION INITIATION FACTOR 4G1, ISOFORM B-RELATED"/>
    <property type="match status" value="1"/>
</dbReference>
<dbReference type="Pfam" id="PF02854">
    <property type="entry name" value="MIF4G"/>
    <property type="match status" value="1"/>
</dbReference>
<organism evidence="4 5">
    <name type="scientific">Steinernema carpocapsae</name>
    <name type="common">Entomopathogenic nematode</name>
    <dbReference type="NCBI Taxonomy" id="34508"/>
    <lineage>
        <taxon>Eukaryota</taxon>
        <taxon>Metazoa</taxon>
        <taxon>Ecdysozoa</taxon>
        <taxon>Nematoda</taxon>
        <taxon>Chromadorea</taxon>
        <taxon>Rhabditida</taxon>
        <taxon>Tylenchina</taxon>
        <taxon>Panagrolaimomorpha</taxon>
        <taxon>Strongyloidoidea</taxon>
        <taxon>Steinernematidae</taxon>
        <taxon>Steinernema</taxon>
    </lineage>
</organism>
<dbReference type="GO" id="GO:0003743">
    <property type="term" value="F:translation initiation factor activity"/>
    <property type="evidence" value="ECO:0007669"/>
    <property type="project" value="TreeGrafter"/>
</dbReference>
<dbReference type="AlphaFoldDB" id="A0A4U5LZV7"/>
<evidence type="ECO:0000313" key="4">
    <source>
        <dbReference type="EMBL" id="TKR61503.1"/>
    </source>
</evidence>
<feature type="domain" description="MIF4G" evidence="3">
    <location>
        <begin position="441"/>
        <end position="694"/>
    </location>
</feature>
<name>A0A4U5LZV7_STECR</name>
<dbReference type="Gene3D" id="1.25.40.180">
    <property type="match status" value="1"/>
</dbReference>
<feature type="coiled-coil region" evidence="1">
    <location>
        <begin position="533"/>
        <end position="569"/>
    </location>
</feature>
<feature type="compositionally biased region" description="Basic and acidic residues" evidence="2">
    <location>
        <begin position="342"/>
        <end position="378"/>
    </location>
</feature>
<dbReference type="OrthoDB" id="514777at2759"/>
<comment type="caution">
    <text evidence="4">The sequence shown here is derived from an EMBL/GenBank/DDBJ whole genome shotgun (WGS) entry which is preliminary data.</text>
</comment>
<dbReference type="Proteomes" id="UP000298663">
    <property type="component" value="Unassembled WGS sequence"/>
</dbReference>
<accession>A0A4U5LZV7</accession>
<feature type="compositionally biased region" description="Polar residues" evidence="2">
    <location>
        <begin position="256"/>
        <end position="291"/>
    </location>
</feature>
<feature type="compositionally biased region" description="Basic and acidic residues" evidence="2">
    <location>
        <begin position="105"/>
        <end position="114"/>
    </location>
</feature>
<dbReference type="EMBL" id="AZBU02000011">
    <property type="protein sequence ID" value="TKR61503.1"/>
    <property type="molecule type" value="Genomic_DNA"/>
</dbReference>
<evidence type="ECO:0000313" key="5">
    <source>
        <dbReference type="Proteomes" id="UP000298663"/>
    </source>
</evidence>
<dbReference type="PANTHER" id="PTHR23253">
    <property type="entry name" value="EUKARYOTIC TRANSLATION INITIATION FACTOR 4 GAMMA"/>
    <property type="match status" value="1"/>
</dbReference>
<protein>
    <recommendedName>
        <fullName evidence="3">MIF4G domain-containing protein</fullName>
    </recommendedName>
</protein>
<dbReference type="GO" id="GO:0003729">
    <property type="term" value="F:mRNA binding"/>
    <property type="evidence" value="ECO:0007669"/>
    <property type="project" value="TreeGrafter"/>
</dbReference>
<dbReference type="SUPFAM" id="SSF48371">
    <property type="entry name" value="ARM repeat"/>
    <property type="match status" value="1"/>
</dbReference>
<reference evidence="4 5" key="2">
    <citation type="journal article" date="2019" name="G3 (Bethesda)">
        <title>Hybrid Assembly of the Genome of the Entomopathogenic Nematode Steinernema carpocapsae Identifies the X-Chromosome.</title>
        <authorList>
            <person name="Serra L."/>
            <person name="Macchietto M."/>
            <person name="Macias-Munoz A."/>
            <person name="McGill C.J."/>
            <person name="Rodriguez I.M."/>
            <person name="Rodriguez B."/>
            <person name="Murad R."/>
            <person name="Mortazavi A."/>
        </authorList>
    </citation>
    <scope>NUCLEOTIDE SEQUENCE [LARGE SCALE GENOMIC DNA]</scope>
    <source>
        <strain evidence="4 5">ALL</strain>
    </source>
</reference>
<feature type="region of interest" description="Disordered" evidence="2">
    <location>
        <begin position="256"/>
        <end position="295"/>
    </location>
</feature>
<keyword evidence="5" id="KW-1185">Reference proteome</keyword>
<feature type="region of interest" description="Disordered" evidence="2">
    <location>
        <begin position="338"/>
        <end position="403"/>
    </location>
</feature>
<dbReference type="InterPro" id="IPR003890">
    <property type="entry name" value="MIF4G-like_typ-3"/>
</dbReference>
<feature type="compositionally biased region" description="Pro residues" evidence="2">
    <location>
        <begin position="392"/>
        <end position="401"/>
    </location>
</feature>
<proteinExistence type="predicted"/>
<evidence type="ECO:0000256" key="2">
    <source>
        <dbReference type="SAM" id="MobiDB-lite"/>
    </source>
</evidence>
<feature type="region of interest" description="Disordered" evidence="2">
    <location>
        <begin position="81"/>
        <end position="118"/>
    </location>
</feature>
<dbReference type="SMART" id="SM00543">
    <property type="entry name" value="MIF4G"/>
    <property type="match status" value="1"/>
</dbReference>
<evidence type="ECO:0000259" key="3">
    <source>
        <dbReference type="SMART" id="SM00543"/>
    </source>
</evidence>
<sequence length="752" mass="83828">MGPQTFLVVQNHPQQPAFFPPQQQVVYVAGPAPQFPAMNMHPQPFAQQMIRMPPQQPMGVKHCYNTGRLFTYQEYLSKPRKTTKKAAQMARSDAAKSPPKGKRILTIEEPKDEAPQSSVVAESQATSVDVESQAACVVAESQATNVDVESQATSVVAESQATSVDVESQATSVVAESQATSVVVESQATSVVAESQATSVVVEFQPTSVVAESQATSVVVESQATSVVVESQPTSVVAESQATSVVPESQATSVVAESQTTNVVPESQTTSVVPESQTTSVVPESQTTSVVTDEPPNFSAEYERLRRVRTSLKPGTCVYSAEFVNCVRDFIYVKSQECPVPPDRKRADRVWTRQEERSPPLMRESNRQDFKRGQKEPSRSTSKGHGRTSRGPKPPNRPVEPVPVIERTITRSAVMAPSHRAEKAWKPKAKEADIDKITKTAKEIRGLLNKITPTTYKDLLQKFLDYKCYEEEDVRNSIVDVIFEKAVEEPRFCPLYSDLCYEQLSAERKAKGKTGGDSSFRANILRRAQKTFERTEDSKLDNLQKQLAEEEEEAKKKNLQDKITELKAKEKRRIHGNIAFIGELFRHGIVSQSIVNWCVVSLIKETETVKPDDASIECAVKMLTSVGKVWDAQTVVEEKKSAWGNSAAGSSEAQPKQNALMAILRHLKQISGTKQYAPRTRFMIVDLLDLKKNNWIPRNSAEKGPKTKQEIADEVKREECLKEMQRYNWERQDRMASTKDTPAVRTILRRRV</sequence>
<evidence type="ECO:0000256" key="1">
    <source>
        <dbReference type="SAM" id="Coils"/>
    </source>
</evidence>
<reference evidence="4 5" key="1">
    <citation type="journal article" date="2015" name="Genome Biol.">
        <title>Comparative genomics of Steinernema reveals deeply conserved gene regulatory networks.</title>
        <authorList>
            <person name="Dillman A.R."/>
            <person name="Macchietto M."/>
            <person name="Porter C.F."/>
            <person name="Rogers A."/>
            <person name="Williams B."/>
            <person name="Antoshechkin I."/>
            <person name="Lee M.M."/>
            <person name="Goodwin Z."/>
            <person name="Lu X."/>
            <person name="Lewis E.E."/>
            <person name="Goodrich-Blair H."/>
            <person name="Stock S.P."/>
            <person name="Adams B.J."/>
            <person name="Sternberg P.W."/>
            <person name="Mortazavi A."/>
        </authorList>
    </citation>
    <scope>NUCLEOTIDE SEQUENCE [LARGE SCALE GENOMIC DNA]</scope>
    <source>
        <strain evidence="4 5">ALL</strain>
    </source>
</reference>